<proteinExistence type="predicted"/>
<dbReference type="EMBL" id="CAMGZC010000655">
    <property type="protein sequence ID" value="CAI0649155.1"/>
    <property type="molecule type" value="Genomic_DNA"/>
</dbReference>
<evidence type="ECO:0008006" key="3">
    <source>
        <dbReference type="Google" id="ProtNLM"/>
    </source>
</evidence>
<evidence type="ECO:0000313" key="2">
    <source>
        <dbReference type="Proteomes" id="UP001152533"/>
    </source>
</evidence>
<protein>
    <recommendedName>
        <fullName evidence="3">F-box domain-containing protein</fullName>
    </recommendedName>
</protein>
<dbReference type="Proteomes" id="UP001152533">
    <property type="component" value="Unassembled WGS sequence"/>
</dbReference>
<comment type="caution">
    <text evidence="1">The sequence shown here is derived from an EMBL/GenBank/DDBJ whole genome shotgun (WGS) entry which is preliminary data.</text>
</comment>
<dbReference type="AlphaFoldDB" id="A0A9W4WHJ6"/>
<accession>A0A9W4WHJ6</accession>
<sequence>MPWRRFIVLPTWCGKGPSSHDSDAVATPNLNNLPGEILINIAEYLQPEIFPASDPERTYISTDGMTCQYYPWVPHFPASYRHHHDETKGYHRRHADRKTLAHLRKGGRPKPCRDVINFSLTSRRIFFALYVSRYRAPVAVGHRNVRSLLANIAKRNRLQDFVCEMTVVYDMFEQSSCESWNWFPLLRLKNRINADTLELKTLRSLDVALEPWVKEPKHVVDWCRLLPKLPALERISFKHFRGLELHLPLLPRINEAHFYNCAPWNSSWRDKRPQAESILKKLPALRSLAAYNSLHSSWCVKDCKSQHLDPIAPQLEFLGWSHKHERRCLDSFLEGEIPVSRLTRVKRLSLCWYHFVSYVLRTRDGPERDDFMPSLEAFELHTVFKMPSWYVGGRRGASSPELASVLGWIETRCQAESNRIRIVDIRAVGLISNGKPPLTDIGEVLTDYQKRLRRLGVELLFADDHVGG</sequence>
<gene>
    <name evidence="1" type="ORF">CGXH109_LOCUS83048</name>
</gene>
<reference evidence="1" key="1">
    <citation type="submission" date="2022-08" db="EMBL/GenBank/DDBJ databases">
        <authorList>
            <person name="Giroux E."/>
            <person name="Giroux E."/>
        </authorList>
    </citation>
    <scope>NUCLEOTIDE SEQUENCE</scope>
    <source>
        <strain evidence="1">H1091258</strain>
    </source>
</reference>
<organism evidence="1 2">
    <name type="scientific">Colletotrichum noveboracense</name>
    <dbReference type="NCBI Taxonomy" id="2664923"/>
    <lineage>
        <taxon>Eukaryota</taxon>
        <taxon>Fungi</taxon>
        <taxon>Dikarya</taxon>
        <taxon>Ascomycota</taxon>
        <taxon>Pezizomycotina</taxon>
        <taxon>Sordariomycetes</taxon>
        <taxon>Hypocreomycetidae</taxon>
        <taxon>Glomerellales</taxon>
        <taxon>Glomerellaceae</taxon>
        <taxon>Colletotrichum</taxon>
        <taxon>Colletotrichum gloeosporioides species complex</taxon>
    </lineage>
</organism>
<name>A0A9W4WHJ6_9PEZI</name>
<keyword evidence="2" id="KW-1185">Reference proteome</keyword>
<evidence type="ECO:0000313" key="1">
    <source>
        <dbReference type="EMBL" id="CAI0649155.1"/>
    </source>
</evidence>